<dbReference type="InterPro" id="IPR007362">
    <property type="entry name" value="DUF429"/>
</dbReference>
<accession>A0A4R2F323</accession>
<dbReference type="OrthoDB" id="9554134at2"/>
<name>A0A4R2F323_9GAMM</name>
<protein>
    <submittedName>
        <fullName evidence="1">Uncharacterized protein DUF429</fullName>
    </submittedName>
</protein>
<keyword evidence="2" id="KW-1185">Reference proteome</keyword>
<dbReference type="EMBL" id="SLWF01000042">
    <property type="protein sequence ID" value="TCN78037.1"/>
    <property type="molecule type" value="Genomic_DNA"/>
</dbReference>
<dbReference type="Pfam" id="PF04250">
    <property type="entry name" value="DUF429"/>
    <property type="match status" value="1"/>
</dbReference>
<dbReference type="RefSeq" id="WP_133040448.1">
    <property type="nucleotide sequence ID" value="NZ_SLWF01000042.1"/>
</dbReference>
<gene>
    <name evidence="1" type="ORF">EDC91_1424</name>
</gene>
<sequence length="194" mass="21175">MLFIGLDPGGKEAFGWCVILVNGDEVTKIIGSGVTSSLYVAIERLKAALEQSPTAAGIDAPLYWVLDGERRADQLIRVAMKQAGGMTSTVQHVNSLRGACLVQGVLSAVALRSEWANIQITESHPKAVLALNAEIARLVQQHEFATEHERDAFIAACCAWLSSSNESKWVDLVGFEHEKIHWPSGFPVRYVHPL</sequence>
<comment type="caution">
    <text evidence="1">The sequence shown here is derived from an EMBL/GenBank/DDBJ whole genome shotgun (WGS) entry which is preliminary data.</text>
</comment>
<proteinExistence type="predicted"/>
<organism evidence="1 2">
    <name type="scientific">Shewanella fodinae</name>
    <dbReference type="NCBI Taxonomy" id="552357"/>
    <lineage>
        <taxon>Bacteria</taxon>
        <taxon>Pseudomonadati</taxon>
        <taxon>Pseudomonadota</taxon>
        <taxon>Gammaproteobacteria</taxon>
        <taxon>Alteromonadales</taxon>
        <taxon>Shewanellaceae</taxon>
        <taxon>Shewanella</taxon>
    </lineage>
</organism>
<evidence type="ECO:0000313" key="1">
    <source>
        <dbReference type="EMBL" id="TCN78037.1"/>
    </source>
</evidence>
<evidence type="ECO:0000313" key="2">
    <source>
        <dbReference type="Proteomes" id="UP000294832"/>
    </source>
</evidence>
<dbReference type="Proteomes" id="UP000294832">
    <property type="component" value="Unassembled WGS sequence"/>
</dbReference>
<dbReference type="AlphaFoldDB" id="A0A4R2F323"/>
<reference evidence="1 2" key="1">
    <citation type="submission" date="2019-03" db="EMBL/GenBank/DDBJ databases">
        <title>Freshwater and sediment microbial communities from various areas in North America, analyzing microbe dynamics in response to fracking.</title>
        <authorList>
            <person name="Lamendella R."/>
        </authorList>
    </citation>
    <scope>NUCLEOTIDE SEQUENCE [LARGE SCALE GENOMIC DNA]</scope>
    <source>
        <strain evidence="1 2">74A</strain>
    </source>
</reference>